<keyword evidence="3" id="KW-1185">Reference proteome</keyword>
<accession>A0A8K0NNF6</accession>
<dbReference type="EMBL" id="JABELV010000162">
    <property type="protein sequence ID" value="KAG7528963.1"/>
    <property type="molecule type" value="Genomic_DNA"/>
</dbReference>
<name>A0A8K0NNF6_9TREE</name>
<organism evidence="2 3">
    <name type="scientific">Filobasidium floriforme</name>
    <dbReference type="NCBI Taxonomy" id="5210"/>
    <lineage>
        <taxon>Eukaryota</taxon>
        <taxon>Fungi</taxon>
        <taxon>Dikarya</taxon>
        <taxon>Basidiomycota</taxon>
        <taxon>Agaricomycotina</taxon>
        <taxon>Tremellomycetes</taxon>
        <taxon>Filobasidiales</taxon>
        <taxon>Filobasidiaceae</taxon>
        <taxon>Filobasidium</taxon>
    </lineage>
</organism>
<feature type="region of interest" description="Disordered" evidence="1">
    <location>
        <begin position="428"/>
        <end position="456"/>
    </location>
</feature>
<feature type="compositionally biased region" description="Low complexity" evidence="1">
    <location>
        <begin position="200"/>
        <end position="212"/>
    </location>
</feature>
<feature type="compositionally biased region" description="Acidic residues" evidence="1">
    <location>
        <begin position="428"/>
        <end position="438"/>
    </location>
</feature>
<feature type="region of interest" description="Disordered" evidence="1">
    <location>
        <begin position="188"/>
        <end position="239"/>
    </location>
</feature>
<dbReference type="Proteomes" id="UP000812966">
    <property type="component" value="Unassembled WGS sequence"/>
</dbReference>
<sequence>MSIGIPHFLPLQTKPLRALSCCPMPTSAPAMRRWRTPCEADPKAGSETKIRRKSFLLNLGLFNTEKPEDALEPLDSDTSYTFIWDPARLIRPFFLVLRLISLLECYPILKEQHVAIQHLASQILRGDLIQSVSSAHHLFAVTPFYILKIDQNSHEQLPDSSANGPAHSFAQDLCPSTQDCSLKTLHGESAHSGSFNHPAQSETSDLQSTSSSHGNSRRTFTRPSTQFDDQSGLNQPVRRQPREEVMKLVNHHLNKNPHLYLKPGIVDAIVNEWSTWDAHFPMTQAISHELETSTRASLAQLLFYIQGEQNATFYRQVRIVVLCEVILKGNDLEPERRSEDSRVKAKTLILKQLREVGAGMYPRLAAAHQLPNQFIWTANEYKTAQWAAQMMADSGITYKDLDSSWFVQAASAMILNKHNIGIALYNDDSDTTEEEESADSATADRTTERSAEENSGILPASVKSLCAFL</sequence>
<comment type="caution">
    <text evidence="2">The sequence shown here is derived from an EMBL/GenBank/DDBJ whole genome shotgun (WGS) entry which is preliminary data.</text>
</comment>
<evidence type="ECO:0000313" key="2">
    <source>
        <dbReference type="EMBL" id="KAG7528963.1"/>
    </source>
</evidence>
<evidence type="ECO:0000256" key="1">
    <source>
        <dbReference type="SAM" id="MobiDB-lite"/>
    </source>
</evidence>
<proteinExistence type="predicted"/>
<gene>
    <name evidence="2" type="ORF">FFLO_05862</name>
</gene>
<reference evidence="2" key="1">
    <citation type="submission" date="2020-04" db="EMBL/GenBank/DDBJ databases">
        <title>Analysis of mating type loci in Filobasidium floriforme.</title>
        <authorList>
            <person name="Nowrousian M."/>
        </authorList>
    </citation>
    <scope>NUCLEOTIDE SEQUENCE</scope>
    <source>
        <strain evidence="2">CBS 6242</strain>
    </source>
</reference>
<protein>
    <submittedName>
        <fullName evidence="2">Uncharacterized protein</fullName>
    </submittedName>
</protein>
<evidence type="ECO:0000313" key="3">
    <source>
        <dbReference type="Proteomes" id="UP000812966"/>
    </source>
</evidence>
<dbReference type="AlphaFoldDB" id="A0A8K0NNF6"/>
<feature type="compositionally biased region" description="Polar residues" evidence="1">
    <location>
        <begin position="221"/>
        <end position="234"/>
    </location>
</feature>